<dbReference type="CDD" id="cd04458">
    <property type="entry name" value="CSP_CDS"/>
    <property type="match status" value="1"/>
</dbReference>
<feature type="compositionally biased region" description="Basic residues" evidence="1">
    <location>
        <begin position="466"/>
        <end position="497"/>
    </location>
</feature>
<dbReference type="InterPro" id="IPR011129">
    <property type="entry name" value="CSD"/>
</dbReference>
<evidence type="ECO:0000313" key="4">
    <source>
        <dbReference type="Proteomes" id="UP000186817"/>
    </source>
</evidence>
<reference evidence="3 4" key="1">
    <citation type="submission" date="2016-02" db="EMBL/GenBank/DDBJ databases">
        <title>Genome analysis of coral dinoflagellate symbionts highlights evolutionary adaptations to a symbiotic lifestyle.</title>
        <authorList>
            <person name="Aranda M."/>
            <person name="Li Y."/>
            <person name="Liew Y.J."/>
            <person name="Baumgarten S."/>
            <person name="Simakov O."/>
            <person name="Wilson M."/>
            <person name="Piel J."/>
            <person name="Ashoor H."/>
            <person name="Bougouffa S."/>
            <person name="Bajic V.B."/>
            <person name="Ryu T."/>
            <person name="Ravasi T."/>
            <person name="Bayer T."/>
            <person name="Micklem G."/>
            <person name="Kim H."/>
            <person name="Bhak J."/>
            <person name="Lajeunesse T.C."/>
            <person name="Voolstra C.R."/>
        </authorList>
    </citation>
    <scope>NUCLEOTIDE SEQUENCE [LARGE SCALE GENOMIC DNA]</scope>
    <source>
        <strain evidence="3 4">CCMP2467</strain>
    </source>
</reference>
<dbReference type="Pfam" id="PF00313">
    <property type="entry name" value="CSD"/>
    <property type="match status" value="1"/>
</dbReference>
<dbReference type="SUPFAM" id="SSF46565">
    <property type="entry name" value="Chaperone J-domain"/>
    <property type="match status" value="1"/>
</dbReference>
<dbReference type="GO" id="GO:0003676">
    <property type="term" value="F:nucleic acid binding"/>
    <property type="evidence" value="ECO:0007669"/>
    <property type="project" value="InterPro"/>
</dbReference>
<dbReference type="SUPFAM" id="SSF50249">
    <property type="entry name" value="Nucleic acid-binding proteins"/>
    <property type="match status" value="1"/>
</dbReference>
<gene>
    <name evidence="3" type="ORF">AK812_SmicGene40873</name>
</gene>
<name>A0A1Q9C7L4_SYMMI</name>
<dbReference type="InterPro" id="IPR002059">
    <property type="entry name" value="CSP_DNA-bd"/>
</dbReference>
<feature type="region of interest" description="Disordered" evidence="1">
    <location>
        <begin position="219"/>
        <end position="238"/>
    </location>
</feature>
<dbReference type="Gene3D" id="1.10.287.110">
    <property type="entry name" value="DnaJ domain"/>
    <property type="match status" value="1"/>
</dbReference>
<sequence length="582" mass="62387">MTMFQRKKKCPKLKGRAGQISAFGEPLLALWQEHMKPDIEVHCKIRTYLRLNNAMEKIMKECRAETAFPEPYATNFIKYSFAMCNLHLELGSTSRKKAHLVFKGEDAEKDQSEFGEQLCSGLERPTHALFSVAKHVGCPTADLADVQGRVGPQRLLVLGSEISGRWNEAAQRLVRDEPNGPRRHCEPQATAVEEAAGPGHVVNVVMFAPYGGGPAPFPHGASFPSSGPSGSSGSGRPPALGTVLTGTVKSYSAKGFGFILCPDVDHDVYFARESLQDGLRTANIAGTVVQFVLQRGLHGKPQATCLRPLDGQIAPMAYNRGYTPEPGQGWNKGGSSFAGKGAPAFGGVPTPAFAQQFTPQPQVPAGGSWPNAGVAGVASLGCMGTGPHMASSGVAGGSVPGLPGLSVSFGAPRPPVAPKRLSPHAGSRAMAGLPAKAAEQPSGSPSGKSSSASSEPESSDSSSSEKKRRKKKDKKKKGKKERSRSRKRKSKSSRKSRLSVSSSSGKEQKEEPSSEVQQAIESAKREVLQQLENLKKVEPKEQRMKEWRSLLRSWHPDKNPEKAEVATQVFQFLQKGKLLLGL</sequence>
<dbReference type="Gene3D" id="2.40.50.140">
    <property type="entry name" value="Nucleic acid-binding proteins"/>
    <property type="match status" value="1"/>
</dbReference>
<comment type="caution">
    <text evidence="3">The sequence shown here is derived from an EMBL/GenBank/DDBJ whole genome shotgun (WGS) entry which is preliminary data.</text>
</comment>
<evidence type="ECO:0000259" key="2">
    <source>
        <dbReference type="PROSITE" id="PS51857"/>
    </source>
</evidence>
<dbReference type="InterPro" id="IPR012340">
    <property type="entry name" value="NA-bd_OB-fold"/>
</dbReference>
<dbReference type="PROSITE" id="PS51857">
    <property type="entry name" value="CSD_2"/>
    <property type="match status" value="1"/>
</dbReference>
<dbReference type="SMART" id="SM00357">
    <property type="entry name" value="CSP"/>
    <property type="match status" value="1"/>
</dbReference>
<evidence type="ECO:0000313" key="3">
    <source>
        <dbReference type="EMBL" id="OLP78909.1"/>
    </source>
</evidence>
<dbReference type="EMBL" id="LSRX01001546">
    <property type="protein sequence ID" value="OLP78909.1"/>
    <property type="molecule type" value="Genomic_DNA"/>
</dbReference>
<proteinExistence type="predicted"/>
<keyword evidence="4" id="KW-1185">Reference proteome</keyword>
<feature type="compositionally biased region" description="Low complexity" evidence="1">
    <location>
        <begin position="442"/>
        <end position="462"/>
    </location>
</feature>
<dbReference type="AlphaFoldDB" id="A0A1Q9C7L4"/>
<protein>
    <recommendedName>
        <fullName evidence="2">CSD domain-containing protein</fullName>
    </recommendedName>
</protein>
<evidence type="ECO:0000256" key="1">
    <source>
        <dbReference type="SAM" id="MobiDB-lite"/>
    </source>
</evidence>
<feature type="domain" description="CSD" evidence="2">
    <location>
        <begin position="243"/>
        <end position="308"/>
    </location>
</feature>
<organism evidence="3 4">
    <name type="scientific">Symbiodinium microadriaticum</name>
    <name type="common">Dinoflagellate</name>
    <name type="synonym">Zooxanthella microadriatica</name>
    <dbReference type="NCBI Taxonomy" id="2951"/>
    <lineage>
        <taxon>Eukaryota</taxon>
        <taxon>Sar</taxon>
        <taxon>Alveolata</taxon>
        <taxon>Dinophyceae</taxon>
        <taxon>Suessiales</taxon>
        <taxon>Symbiodiniaceae</taxon>
        <taxon>Symbiodinium</taxon>
    </lineage>
</organism>
<dbReference type="InterPro" id="IPR036869">
    <property type="entry name" value="J_dom_sf"/>
</dbReference>
<dbReference type="OrthoDB" id="446219at2759"/>
<feature type="region of interest" description="Disordered" evidence="1">
    <location>
        <begin position="410"/>
        <end position="521"/>
    </location>
</feature>
<dbReference type="Proteomes" id="UP000186817">
    <property type="component" value="Unassembled WGS sequence"/>
</dbReference>
<accession>A0A1Q9C7L4</accession>